<name>A0ABY5ZMD9_9BACT</name>
<reference evidence="1" key="1">
    <citation type="journal article" date="2022" name="Environ. Microbiol.">
        <title>Geoalkalibacter halelectricus SAP #1 sp. nov. possessing extracellular electron transfer and mineral#reducing capabilities from a haloalkaline environment.</title>
        <authorList>
            <person name="Yadav S."/>
            <person name="Singh R."/>
            <person name="Sundharam S.S."/>
            <person name="Chaudhary S."/>
            <person name="Krishnamurthi S."/>
            <person name="Patil S.A."/>
        </authorList>
    </citation>
    <scope>NUCLEOTIDE SEQUENCE</scope>
    <source>
        <strain evidence="1">SAP-1</strain>
    </source>
</reference>
<evidence type="ECO:0000313" key="1">
    <source>
        <dbReference type="EMBL" id="UWZ80019.1"/>
    </source>
</evidence>
<accession>A0ABY5ZMD9</accession>
<keyword evidence="2" id="KW-1185">Reference proteome</keyword>
<evidence type="ECO:0000313" key="2">
    <source>
        <dbReference type="Proteomes" id="UP001060414"/>
    </source>
</evidence>
<gene>
    <name evidence="1" type="ORF">L9S41_01160</name>
</gene>
<dbReference type="Proteomes" id="UP001060414">
    <property type="component" value="Chromosome"/>
</dbReference>
<dbReference type="RefSeq" id="WP_260748374.1">
    <property type="nucleotide sequence ID" value="NZ_CP092109.1"/>
</dbReference>
<proteinExistence type="predicted"/>
<dbReference type="EMBL" id="CP092109">
    <property type="protein sequence ID" value="UWZ80019.1"/>
    <property type="molecule type" value="Genomic_DNA"/>
</dbReference>
<organism evidence="1 2">
    <name type="scientific">Geoalkalibacter halelectricus</name>
    <dbReference type="NCBI Taxonomy" id="2847045"/>
    <lineage>
        <taxon>Bacteria</taxon>
        <taxon>Pseudomonadati</taxon>
        <taxon>Thermodesulfobacteriota</taxon>
        <taxon>Desulfuromonadia</taxon>
        <taxon>Desulfuromonadales</taxon>
        <taxon>Geoalkalibacteraceae</taxon>
        <taxon>Geoalkalibacter</taxon>
    </lineage>
</organism>
<sequence length="434" mass="48984">MAEHRAQIPPLFLNRFTVDEADPFRRYLNRLEVEIGREDYRHLKRVELLEPGPEQERFAAMEEITERLLKTTQNNYNRQLLLRLGIRVYLDRRLYEVWYRLPDRAVRFSPLWRANVLRRFFGRLPVEDSGWRPGPALLPGSEARFLSDEAGGVLLLRRPRAPENLPLLTATHGPYDPHTFEVALYFLRTGKARAALVNLGFAGREPLTDENLAKLKSWGLPLNPSNIDVIYPYVDAAGHPYCYKLEKGFARYADLLEGAAPSLVVDIHGCVGTAPDDPRLIVGLGGLPPYLGPADIGRVEQRGEVLHVFPRAAYRQGLALLRDLSEEIYVQFCETPHRGYHFAVLGGLQLIGRALDPHVEVRSLLAGEERTFLPVENIRWLPGAGGNALQRLEARRLRPEAVCLHVEIPTAVRRKMALRLGDLALAASLESSGL</sequence>
<evidence type="ECO:0008006" key="3">
    <source>
        <dbReference type="Google" id="ProtNLM"/>
    </source>
</evidence>
<protein>
    <recommendedName>
        <fullName evidence="3">Zinc carboxypeptidase</fullName>
    </recommendedName>
</protein>